<dbReference type="STRING" id="1907939.BKL49_10790"/>
<dbReference type="InterPro" id="IPR011010">
    <property type="entry name" value="DNA_brk_join_enz"/>
</dbReference>
<evidence type="ECO:0000313" key="7">
    <source>
        <dbReference type="EMBL" id="OOF56022.1"/>
    </source>
</evidence>
<dbReference type="Pfam" id="PF22022">
    <property type="entry name" value="Phage_int_M"/>
    <property type="match status" value="1"/>
</dbReference>
<proteinExistence type="inferred from homology"/>
<dbReference type="Pfam" id="PF00589">
    <property type="entry name" value="Phage_integrase"/>
    <property type="match status" value="1"/>
</dbReference>
<feature type="domain" description="Tyr recombinase" evidence="6">
    <location>
        <begin position="216"/>
        <end position="399"/>
    </location>
</feature>
<dbReference type="Gene3D" id="1.10.150.130">
    <property type="match status" value="1"/>
</dbReference>
<dbReference type="Gene3D" id="1.10.443.10">
    <property type="entry name" value="Intergrase catalytic core"/>
    <property type="match status" value="1"/>
</dbReference>
<dbReference type="InterPro" id="IPR053876">
    <property type="entry name" value="Phage_int_M"/>
</dbReference>
<dbReference type="InterPro" id="IPR050808">
    <property type="entry name" value="Phage_Integrase"/>
</dbReference>
<dbReference type="OrthoDB" id="9795573at2"/>
<feature type="compositionally biased region" description="Polar residues" evidence="5">
    <location>
        <begin position="1"/>
        <end position="13"/>
    </location>
</feature>
<dbReference type="PROSITE" id="PS51898">
    <property type="entry name" value="TYR_RECOMBINASE"/>
    <property type="match status" value="1"/>
</dbReference>
<dbReference type="GO" id="GO:0003677">
    <property type="term" value="F:DNA binding"/>
    <property type="evidence" value="ECO:0007669"/>
    <property type="project" value="UniProtKB-KW"/>
</dbReference>
<comment type="similarity">
    <text evidence="1">Belongs to the 'phage' integrase family.</text>
</comment>
<protein>
    <recommendedName>
        <fullName evidence="6">Tyr recombinase domain-containing protein</fullName>
    </recommendedName>
</protein>
<evidence type="ECO:0000256" key="3">
    <source>
        <dbReference type="ARBA" id="ARBA00023125"/>
    </source>
</evidence>
<evidence type="ECO:0000256" key="1">
    <source>
        <dbReference type="ARBA" id="ARBA00008857"/>
    </source>
</evidence>
<dbReference type="RefSeq" id="WP_077425365.1">
    <property type="nucleotide sequence ID" value="NZ_MLHQ01000032.1"/>
</dbReference>
<dbReference type="PANTHER" id="PTHR30629">
    <property type="entry name" value="PROPHAGE INTEGRASE"/>
    <property type="match status" value="1"/>
</dbReference>
<evidence type="ECO:0000259" key="6">
    <source>
        <dbReference type="PROSITE" id="PS51898"/>
    </source>
</evidence>
<evidence type="ECO:0000256" key="5">
    <source>
        <dbReference type="SAM" id="MobiDB-lite"/>
    </source>
</evidence>
<keyword evidence="3" id="KW-0238">DNA-binding</keyword>
<sequence length="421" mass="47889">MSRTTKPLRQTEITKAKPKINSDGSLSNNKLTDGKGLYLLVTPNGSKLWRLNYYKPITKKRTEMSLGAFPDVSLAEVRQKREEILTLLAQGIDPQIHRQQQEIAELTRRTNIFLTVAESWRESKKGNIKELTLSKYWAIVENYLLPILGNLPISEITPAIAKRALEIPYKQGKAEMYRKSVKLLNAILNYAVYSLFAIPFNPCEKIATAFEPPKRGKNPSIKPEELPQFLEHLENSSTDLLTRYLIKWQLLTMVRPNEAVTAEWSDIDEHKGVWTIPAHKMKQTKANADRPHLVPLSKQAKSLLEKIKRLAGNSPYLFPSLRSTEGHCSSQTANKAIRDNMSYKGKQTAHGLRKIASTYLHEKGIMPDVVEMCLAHTIQGIRGVYNEAEYLTHRKKALQVWGDYVEQCQLSAIAHHLKMVV</sequence>
<dbReference type="GO" id="GO:0006310">
    <property type="term" value="P:DNA recombination"/>
    <property type="evidence" value="ECO:0007669"/>
    <property type="project" value="UniProtKB-KW"/>
</dbReference>
<dbReference type="CDD" id="cd00801">
    <property type="entry name" value="INT_P4_C"/>
    <property type="match status" value="1"/>
</dbReference>
<dbReference type="InterPro" id="IPR013762">
    <property type="entry name" value="Integrase-like_cat_sf"/>
</dbReference>
<evidence type="ECO:0000256" key="2">
    <source>
        <dbReference type="ARBA" id="ARBA00022908"/>
    </source>
</evidence>
<keyword evidence="2" id="KW-0229">DNA integration</keyword>
<reference evidence="7 8" key="1">
    <citation type="submission" date="2016-10" db="EMBL/GenBank/DDBJ databases">
        <title>Rodentibacter gen. nov. and new species.</title>
        <authorList>
            <person name="Christensen H."/>
        </authorList>
    </citation>
    <scope>NUCLEOTIDE SEQUENCE [LARGE SCALE GENOMIC DNA]</scope>
    <source>
        <strain evidence="7 8">Ac151</strain>
    </source>
</reference>
<dbReference type="Pfam" id="PF13356">
    <property type="entry name" value="Arm-DNA-bind_3"/>
    <property type="match status" value="1"/>
</dbReference>
<comment type="caution">
    <text evidence="7">The sequence shown here is derived from an EMBL/GenBank/DDBJ whole genome shotgun (WGS) entry which is preliminary data.</text>
</comment>
<keyword evidence="4" id="KW-0233">DNA recombination</keyword>
<evidence type="ECO:0000313" key="8">
    <source>
        <dbReference type="Proteomes" id="UP000188602"/>
    </source>
</evidence>
<dbReference type="AlphaFoldDB" id="A0A1V3JI93"/>
<dbReference type="GO" id="GO:0015074">
    <property type="term" value="P:DNA integration"/>
    <property type="evidence" value="ECO:0007669"/>
    <property type="project" value="UniProtKB-KW"/>
</dbReference>
<keyword evidence="8" id="KW-1185">Reference proteome</keyword>
<organism evidence="7 8">
    <name type="scientific">Rodentibacter myodis</name>
    <dbReference type="NCBI Taxonomy" id="1907939"/>
    <lineage>
        <taxon>Bacteria</taxon>
        <taxon>Pseudomonadati</taxon>
        <taxon>Pseudomonadota</taxon>
        <taxon>Gammaproteobacteria</taxon>
        <taxon>Pasteurellales</taxon>
        <taxon>Pasteurellaceae</taxon>
        <taxon>Rodentibacter</taxon>
    </lineage>
</organism>
<dbReference type="InterPro" id="IPR025166">
    <property type="entry name" value="Integrase_DNA_bind_dom"/>
</dbReference>
<feature type="region of interest" description="Disordered" evidence="5">
    <location>
        <begin position="1"/>
        <end position="27"/>
    </location>
</feature>
<dbReference type="Gene3D" id="3.30.160.390">
    <property type="entry name" value="Integrase, DNA-binding domain"/>
    <property type="match status" value="1"/>
</dbReference>
<accession>A0A1V3JI93</accession>
<dbReference type="SUPFAM" id="SSF56349">
    <property type="entry name" value="DNA breaking-rejoining enzymes"/>
    <property type="match status" value="1"/>
</dbReference>
<gene>
    <name evidence="7" type="ORF">BKL49_10790</name>
</gene>
<dbReference type="InterPro" id="IPR010998">
    <property type="entry name" value="Integrase_recombinase_N"/>
</dbReference>
<name>A0A1V3JI93_9PAST</name>
<evidence type="ECO:0000256" key="4">
    <source>
        <dbReference type="ARBA" id="ARBA00023172"/>
    </source>
</evidence>
<dbReference type="Proteomes" id="UP000188602">
    <property type="component" value="Unassembled WGS sequence"/>
</dbReference>
<dbReference type="PANTHER" id="PTHR30629:SF6">
    <property type="entry name" value="PROPHAGE INTEGRASE INTA-RELATED"/>
    <property type="match status" value="1"/>
</dbReference>
<dbReference type="EMBL" id="MLHQ01000032">
    <property type="protein sequence ID" value="OOF56022.1"/>
    <property type="molecule type" value="Genomic_DNA"/>
</dbReference>
<dbReference type="InterPro" id="IPR002104">
    <property type="entry name" value="Integrase_catalytic"/>
</dbReference>
<dbReference type="InterPro" id="IPR038488">
    <property type="entry name" value="Integrase_DNA-bd_sf"/>
</dbReference>